<evidence type="ECO:0000256" key="1">
    <source>
        <dbReference type="SAM" id="MobiDB-lite"/>
    </source>
</evidence>
<accession>A0A7G9FYM1</accession>
<sequence length="574" mass="61770">MYKSRRKIFVFLLALVLLLGVLPEFHVRAEDNSQTYKVGADDHTLWDRVQDGVFQYAAGSMEIEGTGLQGDAAQADVEAGTEITITLTPSKDCVLRSFMVNGQSIAVASMTTNGASYIYKTKVENADLKFEPSFEASGGNVPGPNPGTGNNICFRLEGDGISSNDYATWKNNNIEIYIGIENTYKTLQEWIGENKISVDGAEYRVVDSVDTVKVYVLNSGSGKYMIQGAGSSQENAVTWTEKGIHSIQVDKERITITWGYDSITYGEDAYLEHGTARIIQINDAAPNTNDSYGNNAGDNRGGNLVVQPGDKVTVELKPDYGYQLTNVSLNGEKLKAAKDVSTFTFTMPNTQIHFKGIFEKAEDTVDTSAAKEVTSASISNGANAAGSGNLQLTVADSTGYDMTAAQQKVAGAVSAQAVELDLNQIVAKGDGTNWETTITEFTNPITLSLGINNYDANYDYVVVRDHNGTTTALPTKVIDGKVTFETNQFSTYVIVKKEKTTAGTSTGGSSHEDSKGNDNNSSDAQPAATQAVTQELDVVPKTGEGIATYITEIMLLFGGILLITMGILLQRKRG</sequence>
<reference evidence="4 5" key="1">
    <citation type="submission" date="2020-08" db="EMBL/GenBank/DDBJ databases">
        <authorList>
            <person name="Liu C."/>
            <person name="Sun Q."/>
        </authorList>
    </citation>
    <scope>NUCLEOTIDE SEQUENCE [LARGE SCALE GENOMIC DNA]</scope>
    <source>
        <strain evidence="4 5">NSJ-8</strain>
    </source>
</reference>
<organism evidence="4 5">
    <name type="scientific">Simiaoa sunii</name>
    <dbReference type="NCBI Taxonomy" id="2763672"/>
    <lineage>
        <taxon>Bacteria</taxon>
        <taxon>Bacillati</taxon>
        <taxon>Bacillota</taxon>
        <taxon>Clostridia</taxon>
        <taxon>Lachnospirales</taxon>
        <taxon>Lachnospiraceae</taxon>
        <taxon>Simiaoa</taxon>
    </lineage>
</organism>
<dbReference type="InterPro" id="IPR044060">
    <property type="entry name" value="Bacterial_rp_domain"/>
</dbReference>
<keyword evidence="2" id="KW-0812">Transmembrane</keyword>
<proteinExistence type="predicted"/>
<keyword evidence="5" id="KW-1185">Reference proteome</keyword>
<dbReference type="EMBL" id="CP060633">
    <property type="protein sequence ID" value="QNM03653.1"/>
    <property type="molecule type" value="Genomic_DNA"/>
</dbReference>
<dbReference type="KEGG" id="ssun:H9Q77_06055"/>
<feature type="domain" description="Bacterial repeat" evidence="3">
    <location>
        <begin position="301"/>
        <end position="360"/>
    </location>
</feature>
<feature type="region of interest" description="Disordered" evidence="1">
    <location>
        <begin position="501"/>
        <end position="530"/>
    </location>
</feature>
<protein>
    <recommendedName>
        <fullName evidence="3">Bacterial repeat domain-containing protein</fullName>
    </recommendedName>
</protein>
<dbReference type="Pfam" id="PF18998">
    <property type="entry name" value="Flg_new_2"/>
    <property type="match status" value="1"/>
</dbReference>
<dbReference type="Proteomes" id="UP000515981">
    <property type="component" value="Chromosome"/>
</dbReference>
<evidence type="ECO:0000256" key="2">
    <source>
        <dbReference type="SAM" id="Phobius"/>
    </source>
</evidence>
<keyword evidence="2" id="KW-1133">Transmembrane helix</keyword>
<evidence type="ECO:0000259" key="3">
    <source>
        <dbReference type="Pfam" id="PF18998"/>
    </source>
</evidence>
<evidence type="ECO:0000313" key="4">
    <source>
        <dbReference type="EMBL" id="QNM03653.1"/>
    </source>
</evidence>
<dbReference type="AlphaFoldDB" id="A0A7G9FYM1"/>
<name>A0A7G9FYM1_9FIRM</name>
<feature type="transmembrane region" description="Helical" evidence="2">
    <location>
        <begin position="546"/>
        <end position="569"/>
    </location>
</feature>
<feature type="compositionally biased region" description="Polar residues" evidence="1">
    <location>
        <begin position="517"/>
        <end position="530"/>
    </location>
</feature>
<gene>
    <name evidence="4" type="ORF">H9Q77_06055</name>
</gene>
<evidence type="ECO:0000313" key="5">
    <source>
        <dbReference type="Proteomes" id="UP000515981"/>
    </source>
</evidence>
<dbReference type="RefSeq" id="WP_249326845.1">
    <property type="nucleotide sequence ID" value="NZ_CP060633.1"/>
</dbReference>
<keyword evidence="2" id="KW-0472">Membrane</keyword>